<dbReference type="Proteomes" id="UP000266673">
    <property type="component" value="Unassembled WGS sequence"/>
</dbReference>
<protein>
    <submittedName>
        <fullName evidence="1">Uncharacterized protein</fullName>
    </submittedName>
</protein>
<proteinExistence type="predicted"/>
<comment type="caution">
    <text evidence="1">The sequence shown here is derived from an EMBL/GenBank/DDBJ whole genome shotgun (WGS) entry which is preliminary data.</text>
</comment>
<dbReference type="OrthoDB" id="2468213at2759"/>
<keyword evidence="2" id="KW-1185">Reference proteome</keyword>
<sequence>MSSLKFKLSDEIKKKGSYKSHIKAKLSTHLLLTEDNKVRLKDLLDSGALGVVEMEWDLFNKDQVMNRDQFLQQNNLDIDPDDVWCKWSICHSSKTLVVKQCMYGSYHKKQLHLVLEFQQLVIPM</sequence>
<organism evidence="1 2">
    <name type="scientific">Gigaspora rosea</name>
    <dbReference type="NCBI Taxonomy" id="44941"/>
    <lineage>
        <taxon>Eukaryota</taxon>
        <taxon>Fungi</taxon>
        <taxon>Fungi incertae sedis</taxon>
        <taxon>Mucoromycota</taxon>
        <taxon>Glomeromycotina</taxon>
        <taxon>Glomeromycetes</taxon>
        <taxon>Diversisporales</taxon>
        <taxon>Gigasporaceae</taxon>
        <taxon>Gigaspora</taxon>
    </lineage>
</organism>
<name>A0A397VHB4_9GLOM</name>
<dbReference type="EMBL" id="QKWP01000364">
    <property type="protein sequence ID" value="RIB21372.1"/>
    <property type="molecule type" value="Genomic_DNA"/>
</dbReference>
<gene>
    <name evidence="1" type="ORF">C2G38_2034436</name>
</gene>
<reference evidence="1 2" key="1">
    <citation type="submission" date="2018-06" db="EMBL/GenBank/DDBJ databases">
        <title>Comparative genomics reveals the genomic features of Rhizophagus irregularis, R. cerebriforme, R. diaphanum and Gigaspora rosea, and their symbiotic lifestyle signature.</title>
        <authorList>
            <person name="Morin E."/>
            <person name="San Clemente H."/>
            <person name="Chen E.C.H."/>
            <person name="De La Providencia I."/>
            <person name="Hainaut M."/>
            <person name="Kuo A."/>
            <person name="Kohler A."/>
            <person name="Murat C."/>
            <person name="Tang N."/>
            <person name="Roy S."/>
            <person name="Loubradou J."/>
            <person name="Henrissat B."/>
            <person name="Grigoriev I.V."/>
            <person name="Corradi N."/>
            <person name="Roux C."/>
            <person name="Martin F.M."/>
        </authorList>
    </citation>
    <scope>NUCLEOTIDE SEQUENCE [LARGE SCALE GENOMIC DNA]</scope>
    <source>
        <strain evidence="1 2">DAOM 194757</strain>
    </source>
</reference>
<dbReference type="AlphaFoldDB" id="A0A397VHB4"/>
<evidence type="ECO:0000313" key="1">
    <source>
        <dbReference type="EMBL" id="RIB21372.1"/>
    </source>
</evidence>
<evidence type="ECO:0000313" key="2">
    <source>
        <dbReference type="Proteomes" id="UP000266673"/>
    </source>
</evidence>
<accession>A0A397VHB4</accession>